<keyword evidence="3" id="KW-0238">DNA-binding</keyword>
<dbReference type="SUPFAM" id="SSF101936">
    <property type="entry name" value="DNA-binding pseudobarrel domain"/>
    <property type="match status" value="1"/>
</dbReference>
<keyword evidence="7" id="KW-1185">Reference proteome</keyword>
<comment type="caution">
    <text evidence="6">The sequence shown here is derived from an EMBL/GenBank/DDBJ whole genome shotgun (WGS) entry which is preliminary data.</text>
</comment>
<evidence type="ECO:0000256" key="4">
    <source>
        <dbReference type="ARBA" id="ARBA00023163"/>
    </source>
</evidence>
<evidence type="ECO:0000256" key="3">
    <source>
        <dbReference type="ARBA" id="ARBA00023125"/>
    </source>
</evidence>
<dbReference type="Gene3D" id="2.40.330.10">
    <property type="entry name" value="DNA-binding pseudobarrel domain"/>
    <property type="match status" value="1"/>
</dbReference>
<dbReference type="Proteomes" id="UP000824120">
    <property type="component" value="Chromosome 2"/>
</dbReference>
<keyword evidence="2" id="KW-0805">Transcription regulation</keyword>
<dbReference type="OrthoDB" id="1157859at2759"/>
<dbReference type="EMBL" id="JACXVP010000002">
    <property type="protein sequence ID" value="KAG5625151.1"/>
    <property type="molecule type" value="Genomic_DNA"/>
</dbReference>
<evidence type="ECO:0000256" key="1">
    <source>
        <dbReference type="ARBA" id="ARBA00004123"/>
    </source>
</evidence>
<evidence type="ECO:0000313" key="6">
    <source>
        <dbReference type="EMBL" id="KAG5625151.1"/>
    </source>
</evidence>
<keyword evidence="5" id="KW-0539">Nucleus</keyword>
<name>A0A9J6AM85_SOLCO</name>
<evidence type="ECO:0000313" key="7">
    <source>
        <dbReference type="Proteomes" id="UP000824120"/>
    </source>
</evidence>
<dbReference type="GO" id="GO:0005634">
    <property type="term" value="C:nucleus"/>
    <property type="evidence" value="ECO:0007669"/>
    <property type="project" value="UniProtKB-SubCell"/>
</dbReference>
<dbReference type="AlphaFoldDB" id="A0A9J6AM85"/>
<reference evidence="6 7" key="1">
    <citation type="submission" date="2020-09" db="EMBL/GenBank/DDBJ databases">
        <title>De no assembly of potato wild relative species, Solanum commersonii.</title>
        <authorList>
            <person name="Cho K."/>
        </authorList>
    </citation>
    <scope>NUCLEOTIDE SEQUENCE [LARGE SCALE GENOMIC DNA]</scope>
    <source>
        <strain evidence="6">LZ3.2</strain>
        <tissue evidence="6">Leaf</tissue>
    </source>
</reference>
<gene>
    <name evidence="6" type="ORF">H5410_010369</name>
</gene>
<proteinExistence type="predicted"/>
<evidence type="ECO:0000256" key="2">
    <source>
        <dbReference type="ARBA" id="ARBA00023015"/>
    </source>
</evidence>
<accession>A0A9J6AM85</accession>
<keyword evidence="4" id="KW-0804">Transcription</keyword>
<evidence type="ECO:0000256" key="5">
    <source>
        <dbReference type="ARBA" id="ARBA00023242"/>
    </source>
</evidence>
<dbReference type="InterPro" id="IPR015300">
    <property type="entry name" value="DNA-bd_pseudobarrel_sf"/>
</dbReference>
<organism evidence="6 7">
    <name type="scientific">Solanum commersonii</name>
    <name type="common">Commerson's wild potato</name>
    <name type="synonym">Commerson's nightshade</name>
    <dbReference type="NCBI Taxonomy" id="4109"/>
    <lineage>
        <taxon>Eukaryota</taxon>
        <taxon>Viridiplantae</taxon>
        <taxon>Streptophyta</taxon>
        <taxon>Embryophyta</taxon>
        <taxon>Tracheophyta</taxon>
        <taxon>Spermatophyta</taxon>
        <taxon>Magnoliopsida</taxon>
        <taxon>eudicotyledons</taxon>
        <taxon>Gunneridae</taxon>
        <taxon>Pentapetalae</taxon>
        <taxon>asterids</taxon>
        <taxon>lamiids</taxon>
        <taxon>Solanales</taxon>
        <taxon>Solanaceae</taxon>
        <taxon>Solanoideae</taxon>
        <taxon>Solaneae</taxon>
        <taxon>Solanum</taxon>
    </lineage>
</organism>
<sequence length="109" mass="12505">MALYLVETRDNKKVQMCIGRKVQKDNSVDISSSAQLRAKIFQTTLSSEFPNFLKCMLPSHVTGGFWLSFPKKFCVSHLPKHDAHNEDPNEKMNMCEANENKYLEPPKES</sequence>
<comment type="subcellular location">
    <subcellularLocation>
        <location evidence="1">Nucleus</location>
    </subcellularLocation>
</comment>
<dbReference type="GO" id="GO:0003677">
    <property type="term" value="F:DNA binding"/>
    <property type="evidence" value="ECO:0007669"/>
    <property type="project" value="UniProtKB-KW"/>
</dbReference>
<protein>
    <submittedName>
        <fullName evidence="6">Uncharacterized protein</fullName>
    </submittedName>
</protein>